<evidence type="ECO:0000313" key="1">
    <source>
        <dbReference type="EMBL" id="MAA11239.1"/>
    </source>
</evidence>
<organism evidence="1">
    <name type="scientific">Rhipicephalus zambeziensis</name>
    <dbReference type="NCBI Taxonomy" id="60191"/>
    <lineage>
        <taxon>Eukaryota</taxon>
        <taxon>Metazoa</taxon>
        <taxon>Ecdysozoa</taxon>
        <taxon>Arthropoda</taxon>
        <taxon>Chelicerata</taxon>
        <taxon>Arachnida</taxon>
        <taxon>Acari</taxon>
        <taxon>Parasitiformes</taxon>
        <taxon>Ixodida</taxon>
        <taxon>Ixodoidea</taxon>
        <taxon>Ixodidae</taxon>
        <taxon>Rhipicephalinae</taxon>
        <taxon>Rhipicephalus</taxon>
        <taxon>Rhipicephalus</taxon>
    </lineage>
</organism>
<proteinExistence type="predicted"/>
<reference evidence="1" key="1">
    <citation type="journal article" date="2017" name="Parasit. Vectors">
        <title>Sialotranscriptomics of Rhipicephalus zambeziensis reveals intricate expression profiles of secretory proteins and suggests tight temporal transcriptional regulation during blood-feeding.</title>
        <authorList>
            <person name="de Castro M.H."/>
            <person name="de Klerk D."/>
            <person name="Pienaar R."/>
            <person name="Rees D.J.G."/>
            <person name="Mans B.J."/>
        </authorList>
    </citation>
    <scope>NUCLEOTIDE SEQUENCE</scope>
    <source>
        <tissue evidence="1">Salivary glands</tissue>
    </source>
</reference>
<dbReference type="AlphaFoldDB" id="A0A224Y6V5"/>
<accession>A0A224Y6V5</accession>
<protein>
    <submittedName>
        <fullName evidence="1">28 kDa Metastriate family member</fullName>
    </submittedName>
</protein>
<name>A0A224Y6V5_9ACAR</name>
<sequence length="253" mass="29326">MAMNKTFLVIASEMSQPKIRPPVNLLEKKIQLKEKIVDGPRKWWDIVKDKSMPEIGNNITLDAYVYYDESYYNISHNRNQGYSYNLFKEAEEYLHNRSIMINITVIELLELKNLSFYYDNGTLDGNRTLENLTMHGKSLHRPNNSVFFLFVWPGGSNMNKSIDVLHDNGSHYLNVSEVSTENTFCTSNTSAAVIRHRHESMNYWSTVKALFDIFGSKHFIAFTKEDWENMNKTFMQCPLHTTAKAAPTDFPVC</sequence>
<dbReference type="EMBL" id="GFPF01000093">
    <property type="protein sequence ID" value="MAA11239.1"/>
    <property type="molecule type" value="Transcribed_RNA"/>
</dbReference>